<name>A0A8J8B322_9FIRM</name>
<evidence type="ECO:0000256" key="3">
    <source>
        <dbReference type="ARBA" id="ARBA00022729"/>
    </source>
</evidence>
<feature type="domain" description="Periplasmic binding protein" evidence="4">
    <location>
        <begin position="94"/>
        <end position="380"/>
    </location>
</feature>
<accession>A0A8J8B322</accession>
<comment type="similarity">
    <text evidence="2">Belongs to the bacterial solute-binding protein 2 family.</text>
</comment>
<sequence>MKKKQILALFLVVVMAAGLFIGCGGNTPEGSAESSGDAAAETDYAKELYSMMPDTCLSGVFDPNALEDRTNINKALPFKPKDPKNVVIGWTEITQSDPWFVSVGDAAKERCAEYGYTLNFDVADGDLQKQSAHIDSYIARGVDIIVVDPTDVVGIAADIQRAVDAGIPVIGFGSEIYGAPVITTITANTFEDGYAVGKYTATQYGADEQINLGIVIGMMGNSTAESRVNGLLSGLVYGRAQAMGKEITREQAIVDATKLFKSVVKSGKFDSNEYKIACLNWGEGGWTYEGGLAVGETMLSAVGDQLNLIIGENDFQGAGAYKAVENYGLTDKIKIACIGNGMKAEVTMVKNGQLLATSTHSGQHFAYSTIDMIHDLVEGTNTYNENNLPMLTAFDSFAIKKENVDQVWDPDPKNLYHKVPALQIRTVSELKKAIENGTYYAAD</sequence>
<protein>
    <submittedName>
        <fullName evidence="5">Sugar ABC transporter substrate-binding protein</fullName>
    </submittedName>
</protein>
<dbReference type="RefSeq" id="WP_227017992.1">
    <property type="nucleotide sequence ID" value="NZ_JAGSND010000004.1"/>
</dbReference>
<evidence type="ECO:0000313" key="6">
    <source>
        <dbReference type="Proteomes" id="UP000675664"/>
    </source>
</evidence>
<dbReference type="Proteomes" id="UP000675664">
    <property type="component" value="Unassembled WGS sequence"/>
</dbReference>
<organism evidence="5 6">
    <name type="scientific">Sinanaerobacter chloroacetimidivorans</name>
    <dbReference type="NCBI Taxonomy" id="2818044"/>
    <lineage>
        <taxon>Bacteria</taxon>
        <taxon>Bacillati</taxon>
        <taxon>Bacillota</taxon>
        <taxon>Clostridia</taxon>
        <taxon>Peptostreptococcales</taxon>
        <taxon>Anaerovoracaceae</taxon>
        <taxon>Sinanaerobacter</taxon>
    </lineage>
</organism>
<keyword evidence="3" id="KW-0732">Signal</keyword>
<keyword evidence="6" id="KW-1185">Reference proteome</keyword>
<comment type="subcellular location">
    <subcellularLocation>
        <location evidence="1">Cell envelope</location>
    </subcellularLocation>
</comment>
<dbReference type="Gene3D" id="3.40.50.2300">
    <property type="match status" value="2"/>
</dbReference>
<comment type="caution">
    <text evidence="5">The sequence shown here is derived from an EMBL/GenBank/DDBJ whole genome shotgun (WGS) entry which is preliminary data.</text>
</comment>
<dbReference type="PANTHER" id="PTHR46847:SF1">
    <property type="entry name" value="D-ALLOSE-BINDING PERIPLASMIC PROTEIN-RELATED"/>
    <property type="match status" value="1"/>
</dbReference>
<reference evidence="5" key="1">
    <citation type="submission" date="2021-04" db="EMBL/GenBank/DDBJ databases">
        <title>Sinoanaerobacter chloroacetimidivorans sp. nov., an obligate anaerobic bacterium isolated from anaerobic sludge.</title>
        <authorList>
            <person name="Bao Y."/>
        </authorList>
    </citation>
    <scope>NUCLEOTIDE SEQUENCE</scope>
    <source>
        <strain evidence="5">BAD-6</strain>
    </source>
</reference>
<dbReference type="GO" id="GO:0030313">
    <property type="term" value="C:cell envelope"/>
    <property type="evidence" value="ECO:0007669"/>
    <property type="project" value="UniProtKB-SubCell"/>
</dbReference>
<dbReference type="Pfam" id="PF13407">
    <property type="entry name" value="Peripla_BP_4"/>
    <property type="match status" value="1"/>
</dbReference>
<dbReference type="PANTHER" id="PTHR46847">
    <property type="entry name" value="D-ALLOSE-BINDING PERIPLASMIC PROTEIN-RELATED"/>
    <property type="match status" value="1"/>
</dbReference>
<dbReference type="InterPro" id="IPR025997">
    <property type="entry name" value="SBP_2_dom"/>
</dbReference>
<gene>
    <name evidence="5" type="ORF">KCX82_08275</name>
</gene>
<dbReference type="EMBL" id="JAGSND010000004">
    <property type="protein sequence ID" value="MBR0597865.1"/>
    <property type="molecule type" value="Genomic_DNA"/>
</dbReference>
<dbReference type="SUPFAM" id="SSF53822">
    <property type="entry name" value="Periplasmic binding protein-like I"/>
    <property type="match status" value="1"/>
</dbReference>
<evidence type="ECO:0000256" key="1">
    <source>
        <dbReference type="ARBA" id="ARBA00004196"/>
    </source>
</evidence>
<dbReference type="GO" id="GO:0030246">
    <property type="term" value="F:carbohydrate binding"/>
    <property type="evidence" value="ECO:0007669"/>
    <property type="project" value="UniProtKB-ARBA"/>
</dbReference>
<evidence type="ECO:0000313" key="5">
    <source>
        <dbReference type="EMBL" id="MBR0597865.1"/>
    </source>
</evidence>
<proteinExistence type="inferred from homology"/>
<dbReference type="AlphaFoldDB" id="A0A8J8B322"/>
<evidence type="ECO:0000256" key="2">
    <source>
        <dbReference type="ARBA" id="ARBA00007639"/>
    </source>
</evidence>
<evidence type="ECO:0000259" key="4">
    <source>
        <dbReference type="Pfam" id="PF13407"/>
    </source>
</evidence>
<dbReference type="PROSITE" id="PS51257">
    <property type="entry name" value="PROKAR_LIPOPROTEIN"/>
    <property type="match status" value="1"/>
</dbReference>
<reference evidence="5" key="2">
    <citation type="submission" date="2021-04" db="EMBL/GenBank/DDBJ databases">
        <authorList>
            <person name="Liu J."/>
        </authorList>
    </citation>
    <scope>NUCLEOTIDE SEQUENCE</scope>
    <source>
        <strain evidence="5">BAD-6</strain>
    </source>
</reference>
<dbReference type="CDD" id="cd01536">
    <property type="entry name" value="PBP1_ABC_sugar_binding-like"/>
    <property type="match status" value="1"/>
</dbReference>
<dbReference type="InterPro" id="IPR028082">
    <property type="entry name" value="Peripla_BP_I"/>
</dbReference>